<accession>A0AAW1YLY3</accession>
<organism evidence="2 3">
    <name type="scientific">Rubus argutus</name>
    <name type="common">Southern blackberry</name>
    <dbReference type="NCBI Taxonomy" id="59490"/>
    <lineage>
        <taxon>Eukaryota</taxon>
        <taxon>Viridiplantae</taxon>
        <taxon>Streptophyta</taxon>
        <taxon>Embryophyta</taxon>
        <taxon>Tracheophyta</taxon>
        <taxon>Spermatophyta</taxon>
        <taxon>Magnoliopsida</taxon>
        <taxon>eudicotyledons</taxon>
        <taxon>Gunneridae</taxon>
        <taxon>Pentapetalae</taxon>
        <taxon>rosids</taxon>
        <taxon>fabids</taxon>
        <taxon>Rosales</taxon>
        <taxon>Rosaceae</taxon>
        <taxon>Rosoideae</taxon>
        <taxon>Rosoideae incertae sedis</taxon>
        <taxon>Rubus</taxon>
    </lineage>
</organism>
<sequence>MSNDNSTDGSCKSRPALGDLTNRPLKRGFLKISGGSEPKSGDGYGENVGSGDGVSHKCAKKVSLGDGNLIREELGEDCDPKAISSPKGRPDSVVSPTCSAGDSTNDNNTSVIVPDEDIEEKSSDSVMEVGDASRDNCLSVASMSTCSELCKNDCCDVRGKCRCEKAGQTSDDAQSNPTCEGLGTVVPRDDGKNLGVGKVDAIKYGSTEWSKTSTLLGCSMARCTTIKGDGAAVLNAGDDLLNDCSCSFCLQAAHILSDLQYQDIKGRIAALKKSQKEAGILVQKSFRGKEIDPKGPRYPNKTSKLESDLSSQWRSLFLHMEDIFVNEGNHLHDKFVTLKDLRDNCKMELETTVGVPSERL</sequence>
<feature type="region of interest" description="Disordered" evidence="1">
    <location>
        <begin position="78"/>
        <end position="123"/>
    </location>
</feature>
<evidence type="ECO:0000313" key="2">
    <source>
        <dbReference type="EMBL" id="KAK9949649.1"/>
    </source>
</evidence>
<feature type="region of interest" description="Disordered" evidence="1">
    <location>
        <begin position="1"/>
        <end position="56"/>
    </location>
</feature>
<gene>
    <name evidence="2" type="ORF">M0R45_005166</name>
</gene>
<protein>
    <submittedName>
        <fullName evidence="2">Uncharacterized protein</fullName>
    </submittedName>
</protein>
<dbReference type="EMBL" id="JBEDUW010000001">
    <property type="protein sequence ID" value="KAK9949649.1"/>
    <property type="molecule type" value="Genomic_DNA"/>
</dbReference>
<evidence type="ECO:0000256" key="1">
    <source>
        <dbReference type="SAM" id="MobiDB-lite"/>
    </source>
</evidence>
<dbReference type="PANTHER" id="PTHR33924:SF1">
    <property type="entry name" value="DNA-DIRECTED RNA POLYMERASE SUBUNIT BETA"/>
    <property type="match status" value="1"/>
</dbReference>
<keyword evidence="3" id="KW-1185">Reference proteome</keyword>
<reference evidence="2 3" key="1">
    <citation type="journal article" date="2023" name="G3 (Bethesda)">
        <title>A chromosome-length genome assembly and annotation of blackberry (Rubus argutus, cv. 'Hillquist').</title>
        <authorList>
            <person name="Bruna T."/>
            <person name="Aryal R."/>
            <person name="Dudchenko O."/>
            <person name="Sargent D.J."/>
            <person name="Mead D."/>
            <person name="Buti M."/>
            <person name="Cavallini A."/>
            <person name="Hytonen T."/>
            <person name="Andres J."/>
            <person name="Pham M."/>
            <person name="Weisz D."/>
            <person name="Mascagni F."/>
            <person name="Usai G."/>
            <person name="Natali L."/>
            <person name="Bassil N."/>
            <person name="Fernandez G.E."/>
            <person name="Lomsadze A."/>
            <person name="Armour M."/>
            <person name="Olukolu B."/>
            <person name="Poorten T."/>
            <person name="Britton C."/>
            <person name="Davik J."/>
            <person name="Ashrafi H."/>
            <person name="Aiden E.L."/>
            <person name="Borodovsky M."/>
            <person name="Worthington M."/>
        </authorList>
    </citation>
    <scope>NUCLEOTIDE SEQUENCE [LARGE SCALE GENOMIC DNA]</scope>
    <source>
        <strain evidence="2">PI 553951</strain>
    </source>
</reference>
<dbReference type="AlphaFoldDB" id="A0AAW1YLY3"/>
<proteinExistence type="predicted"/>
<name>A0AAW1YLY3_RUBAR</name>
<dbReference type="Proteomes" id="UP001457282">
    <property type="component" value="Unassembled WGS sequence"/>
</dbReference>
<comment type="caution">
    <text evidence="2">The sequence shown here is derived from an EMBL/GenBank/DDBJ whole genome shotgun (WGS) entry which is preliminary data.</text>
</comment>
<dbReference type="PANTHER" id="PTHR33924">
    <property type="entry name" value="CATION-TRANSPORTING ATPASE"/>
    <property type="match status" value="1"/>
</dbReference>
<feature type="compositionally biased region" description="Polar residues" evidence="1">
    <location>
        <begin position="1"/>
        <end position="10"/>
    </location>
</feature>
<feature type="compositionally biased region" description="Gly residues" evidence="1">
    <location>
        <begin position="42"/>
        <end position="52"/>
    </location>
</feature>
<evidence type="ECO:0000313" key="3">
    <source>
        <dbReference type="Proteomes" id="UP001457282"/>
    </source>
</evidence>
<feature type="compositionally biased region" description="Polar residues" evidence="1">
    <location>
        <begin position="94"/>
        <end position="111"/>
    </location>
</feature>